<dbReference type="InterPro" id="IPR036736">
    <property type="entry name" value="ACP-like_sf"/>
</dbReference>
<dbReference type="Proteomes" id="UP000191500">
    <property type="component" value="Unassembled WGS sequence"/>
</dbReference>
<dbReference type="GO" id="GO:0044550">
    <property type="term" value="P:secondary metabolite biosynthetic process"/>
    <property type="evidence" value="ECO:0007669"/>
    <property type="project" value="TreeGrafter"/>
</dbReference>
<sequence>MAHNTIGAESGNLTQCPETGDLDQIWEWNKTVPAAINSPVHDLIHEQVEAHPDAPAVCSWDGSLSYAELDDLSSRLANELKTRGVGPEVIVPLCFEKSAWTIVAMLATIKAGGAFVLLDAKQPEARLQDIVSLTKAEFVVASPAQQDLTSKLSPEVLLVSHDILLSFPASIHSAPTIDSESTLFVVFTSGSTGLPKGVMSSHRSFVSGVHYRRSILELPSPRVFDFASYSFDVSTDIILSTLIIGGCVCVPLEWERHNDIAGAINRLEVNSADLTPSVARLIDPDHVPGLKVLKLGGELSSVTDVARWAPKTKLVNVYGPSECLLVAINILTVSGDPRTIGRGHGAVTWIVDPNDHNKLVPVGTVGELVVEGPIVTKGYLHDPERTASVFIDAPDWLRARQSPERPSCRLYKTGDLVHYNPDGTLNFVGRKDTQVKVRGQRVELSEVEHHIQQQLYSRTGRLINPIVELITVGASQGSRQMLVGFFAMSQVESVEPENEEQLRQAMWNLTKDLNKSLLKILPQYMVPSVYIPVWRFPLNSSGKTDRRQLQAAGSALSRQKLAALRAPAAGRAETATTVSQSRSAPHTFMEQRIQRMWSKALGLDLAEIYREGHFFQLGGDSLSAIQLATLATNDNLALTVQDIFDNPVLARMSTIVKPLFEQSLSLPSGEHTNGSASYVETYS</sequence>
<gene>
    <name evidence="5" type="ORF">PENCOP_c016G00331</name>
</gene>
<dbReference type="PROSITE" id="PS00012">
    <property type="entry name" value="PHOSPHOPANTETHEINE"/>
    <property type="match status" value="1"/>
</dbReference>
<dbReference type="PROSITE" id="PS00455">
    <property type="entry name" value="AMP_BINDING"/>
    <property type="match status" value="1"/>
</dbReference>
<dbReference type="InterPro" id="IPR010071">
    <property type="entry name" value="AA_adenyl_dom"/>
</dbReference>
<dbReference type="InterPro" id="IPR042099">
    <property type="entry name" value="ANL_N_sf"/>
</dbReference>
<dbReference type="GO" id="GO:0031177">
    <property type="term" value="F:phosphopantetheine binding"/>
    <property type="evidence" value="ECO:0007669"/>
    <property type="project" value="TreeGrafter"/>
</dbReference>
<dbReference type="InterPro" id="IPR045851">
    <property type="entry name" value="AMP-bd_C_sf"/>
</dbReference>
<dbReference type="STRING" id="36646.A0A1V6U862"/>
<dbReference type="GO" id="GO:0016874">
    <property type="term" value="F:ligase activity"/>
    <property type="evidence" value="ECO:0007669"/>
    <property type="project" value="UniProtKB-KW"/>
</dbReference>
<evidence type="ECO:0000256" key="2">
    <source>
        <dbReference type="ARBA" id="ARBA00022553"/>
    </source>
</evidence>
<dbReference type="GO" id="GO:0043041">
    <property type="term" value="P:amino acid activation for nonribosomal peptide biosynthetic process"/>
    <property type="evidence" value="ECO:0007669"/>
    <property type="project" value="TreeGrafter"/>
</dbReference>
<keyword evidence="3" id="KW-0436">Ligase</keyword>
<dbReference type="SUPFAM" id="SSF56801">
    <property type="entry name" value="Acetyl-CoA synthetase-like"/>
    <property type="match status" value="1"/>
</dbReference>
<dbReference type="Gene3D" id="3.30.300.30">
    <property type="match status" value="1"/>
</dbReference>
<evidence type="ECO:0000313" key="5">
    <source>
        <dbReference type="EMBL" id="OQE34676.1"/>
    </source>
</evidence>
<dbReference type="EMBL" id="MDDG01000016">
    <property type="protein sequence ID" value="OQE34676.1"/>
    <property type="molecule type" value="Genomic_DNA"/>
</dbReference>
<dbReference type="FunFam" id="3.40.50.12780:FF:000014">
    <property type="entry name" value="Nonribosomal peptide synthetase 1"/>
    <property type="match status" value="1"/>
</dbReference>
<dbReference type="InterPro" id="IPR020845">
    <property type="entry name" value="AMP-binding_CS"/>
</dbReference>
<accession>A0A1V6U862</accession>
<protein>
    <recommendedName>
        <fullName evidence="4">Carrier domain-containing protein</fullName>
    </recommendedName>
</protein>
<dbReference type="PROSITE" id="PS50075">
    <property type="entry name" value="CARRIER"/>
    <property type="match status" value="1"/>
</dbReference>
<evidence type="ECO:0000256" key="1">
    <source>
        <dbReference type="ARBA" id="ARBA00022450"/>
    </source>
</evidence>
<evidence type="ECO:0000256" key="3">
    <source>
        <dbReference type="ARBA" id="ARBA00022598"/>
    </source>
</evidence>
<dbReference type="SUPFAM" id="SSF47336">
    <property type="entry name" value="ACP-like"/>
    <property type="match status" value="1"/>
</dbReference>
<comment type="caution">
    <text evidence="5">The sequence shown here is derived from an EMBL/GenBank/DDBJ whole genome shotgun (WGS) entry which is preliminary data.</text>
</comment>
<dbReference type="Gene3D" id="3.40.50.12780">
    <property type="entry name" value="N-terminal domain of ligase-like"/>
    <property type="match status" value="1"/>
</dbReference>
<dbReference type="PANTHER" id="PTHR45527:SF1">
    <property type="entry name" value="FATTY ACID SYNTHASE"/>
    <property type="match status" value="1"/>
</dbReference>
<dbReference type="FunFam" id="3.30.300.30:FF:000015">
    <property type="entry name" value="Nonribosomal peptide synthase SidD"/>
    <property type="match status" value="1"/>
</dbReference>
<dbReference type="Pfam" id="PF00550">
    <property type="entry name" value="PP-binding"/>
    <property type="match status" value="1"/>
</dbReference>
<proteinExistence type="predicted"/>
<dbReference type="InterPro" id="IPR009081">
    <property type="entry name" value="PP-bd_ACP"/>
</dbReference>
<keyword evidence="2" id="KW-0597">Phosphoprotein</keyword>
<feature type="domain" description="Carrier" evidence="4">
    <location>
        <begin position="584"/>
        <end position="660"/>
    </location>
</feature>
<organism evidence="5 6">
    <name type="scientific">Penicillium coprophilum</name>
    <dbReference type="NCBI Taxonomy" id="36646"/>
    <lineage>
        <taxon>Eukaryota</taxon>
        <taxon>Fungi</taxon>
        <taxon>Dikarya</taxon>
        <taxon>Ascomycota</taxon>
        <taxon>Pezizomycotina</taxon>
        <taxon>Eurotiomycetes</taxon>
        <taxon>Eurotiomycetidae</taxon>
        <taxon>Eurotiales</taxon>
        <taxon>Aspergillaceae</taxon>
        <taxon>Penicillium</taxon>
    </lineage>
</organism>
<evidence type="ECO:0000259" key="4">
    <source>
        <dbReference type="PROSITE" id="PS50075"/>
    </source>
</evidence>
<dbReference type="GO" id="GO:0005737">
    <property type="term" value="C:cytoplasm"/>
    <property type="evidence" value="ECO:0007669"/>
    <property type="project" value="TreeGrafter"/>
</dbReference>
<keyword evidence="6" id="KW-1185">Reference proteome</keyword>
<dbReference type="InterPro" id="IPR000873">
    <property type="entry name" value="AMP-dep_synth/lig_dom"/>
</dbReference>
<evidence type="ECO:0000313" key="6">
    <source>
        <dbReference type="Proteomes" id="UP000191500"/>
    </source>
</evidence>
<dbReference type="InterPro" id="IPR006162">
    <property type="entry name" value="Ppantetheine_attach_site"/>
</dbReference>
<dbReference type="Pfam" id="PF00501">
    <property type="entry name" value="AMP-binding"/>
    <property type="match status" value="1"/>
</dbReference>
<reference evidence="6" key="1">
    <citation type="journal article" date="2017" name="Nat. Microbiol.">
        <title>Global analysis of biosynthetic gene clusters reveals vast potential of secondary metabolite production in Penicillium species.</title>
        <authorList>
            <person name="Nielsen J.C."/>
            <person name="Grijseels S."/>
            <person name="Prigent S."/>
            <person name="Ji B."/>
            <person name="Dainat J."/>
            <person name="Nielsen K.F."/>
            <person name="Frisvad J.C."/>
            <person name="Workman M."/>
            <person name="Nielsen J."/>
        </authorList>
    </citation>
    <scope>NUCLEOTIDE SEQUENCE [LARGE SCALE GENOMIC DNA]</scope>
    <source>
        <strain evidence="6">IBT 31321</strain>
    </source>
</reference>
<name>A0A1V6U862_9EURO</name>
<dbReference type="NCBIfam" id="TIGR01733">
    <property type="entry name" value="AA-adenyl-dom"/>
    <property type="match status" value="1"/>
</dbReference>
<keyword evidence="1" id="KW-0596">Phosphopantetheine</keyword>
<dbReference type="Gene3D" id="1.10.1200.10">
    <property type="entry name" value="ACP-like"/>
    <property type="match status" value="1"/>
</dbReference>
<dbReference type="CDD" id="cd05918">
    <property type="entry name" value="A_NRPS_SidN3_like"/>
    <property type="match status" value="1"/>
</dbReference>
<dbReference type="PANTHER" id="PTHR45527">
    <property type="entry name" value="NONRIBOSOMAL PEPTIDE SYNTHETASE"/>
    <property type="match status" value="1"/>
</dbReference>
<dbReference type="AlphaFoldDB" id="A0A1V6U862"/>